<dbReference type="EMBL" id="PQXL01000579">
    <property type="protein sequence ID" value="THV44781.1"/>
    <property type="molecule type" value="Genomic_DNA"/>
</dbReference>
<proteinExistence type="predicted"/>
<evidence type="ECO:0000313" key="3">
    <source>
        <dbReference type="Proteomes" id="UP000308671"/>
    </source>
</evidence>
<reference evidence="2 3" key="1">
    <citation type="submission" date="2017-12" db="EMBL/GenBank/DDBJ databases">
        <title>Comparative genomics of Botrytis spp.</title>
        <authorList>
            <person name="Valero-Jimenez C.A."/>
            <person name="Tapia P."/>
            <person name="Veloso J."/>
            <person name="Silva-Moreno E."/>
            <person name="Staats M."/>
            <person name="Valdes J.H."/>
            <person name="Van Kan J.A.L."/>
        </authorList>
    </citation>
    <scope>NUCLEOTIDE SEQUENCE [LARGE SCALE GENOMIC DNA]</scope>
    <source>
        <strain evidence="2 3">MUCL435</strain>
    </source>
</reference>
<evidence type="ECO:0000313" key="2">
    <source>
        <dbReference type="EMBL" id="THV44781.1"/>
    </source>
</evidence>
<feature type="region of interest" description="Disordered" evidence="1">
    <location>
        <begin position="32"/>
        <end position="69"/>
    </location>
</feature>
<feature type="compositionally biased region" description="Basic and acidic residues" evidence="1">
    <location>
        <begin position="52"/>
        <end position="69"/>
    </location>
</feature>
<comment type="caution">
    <text evidence="2">The sequence shown here is derived from an EMBL/GenBank/DDBJ whole genome shotgun (WGS) entry which is preliminary data.</text>
</comment>
<protein>
    <submittedName>
        <fullName evidence="2">Uncharacterized protein</fullName>
    </submittedName>
</protein>
<feature type="compositionally biased region" description="Acidic residues" evidence="1">
    <location>
        <begin position="320"/>
        <end position="334"/>
    </location>
</feature>
<organism evidence="2 3">
    <name type="scientific">Botrytis galanthina</name>
    <dbReference type="NCBI Taxonomy" id="278940"/>
    <lineage>
        <taxon>Eukaryota</taxon>
        <taxon>Fungi</taxon>
        <taxon>Dikarya</taxon>
        <taxon>Ascomycota</taxon>
        <taxon>Pezizomycotina</taxon>
        <taxon>Leotiomycetes</taxon>
        <taxon>Helotiales</taxon>
        <taxon>Sclerotiniaceae</taxon>
        <taxon>Botrytis</taxon>
    </lineage>
</organism>
<dbReference type="AlphaFoldDB" id="A0A4S8QLH4"/>
<gene>
    <name evidence="2" type="ORF">BGAL_0580g00020</name>
</gene>
<sequence>MSSPTSNIPPEMFTTTCPSNIADDFAQTKEEFDISSIPDSDSEDEGTIYYETPDKRKGGDKIADQQTRNDEIAYLPTVSDLTGDEGRDDEVLEDDTITQPVILNRFPTPTTEELIRYIHDTDLMGIDDDGSGEESMTTSHQKSQELARIRGVITRKRVPGAHQKIQNSTSALAVAAASTGVRNFTTHHPPGTPLIRDFAIPPSPPPSIPVSNTRDLYTLETPQAHRGTNIRQYQSLRSCEYPAVGIRTMYHYHGFLFRRTLNGVQTPCGDKEEEEEEDDDDDELQRELSAGEEADVEDCLYMSRPTPPHSPVLGNRDLSTEDSGENEENEELENEGLFQILPRRSARVSNKKRENREGLRTSVSSLPTIIPPLAIPIQSLQHPQTPRINPWPVIALARQIPLFPTHILTSSSLAQLSIYEKFIQTQNGYSPSPLDQWALTQHRLFLWINSGALEDGIDGEMRRPKSADILLGIDGSSSELWDYEDVEVFVRWEGDTFRRCLEWVQDVEMIGEGEEWEDLGLENQVYDFRGEEEILHRSVSVVDKYEKKYEGSSSSEWIEEEYDAEDERGEIRSVHPGPTTQSHDPRLGRVVNIFRTRALQRLGITHRDSPFRQPINHTGFRETGIQAADYARANAMARFERIAEDFARREGGAGEVEVHMRGGAGSGDSGKGSNDKSHSTRSKPTNPLPPSARNPKRNTPLLHPRLQTQIDKIKTKIPPYLSIITAIETLNQKLRIHFSTPRLLIQSAASLPNLISNFLPALSPSALLKTSNTVLSAHTPMQQKILHGMQQIPVQIVGFPSWALNWISEMRKRMEERGKRQEERAALLKNDGAAKIDTELLRLEEVIWRNVKENLFKKRRSWEYGREEERKGDGDSDGGEGKKK</sequence>
<keyword evidence="3" id="KW-1185">Reference proteome</keyword>
<feature type="compositionally biased region" description="Acidic residues" evidence="1">
    <location>
        <begin position="271"/>
        <end position="298"/>
    </location>
</feature>
<name>A0A4S8QLH4_9HELO</name>
<evidence type="ECO:0000256" key="1">
    <source>
        <dbReference type="SAM" id="MobiDB-lite"/>
    </source>
</evidence>
<accession>A0A4S8QLH4</accession>
<dbReference type="OrthoDB" id="3555855at2759"/>
<feature type="region of interest" description="Disordered" evidence="1">
    <location>
        <begin position="863"/>
        <end position="884"/>
    </location>
</feature>
<dbReference type="Proteomes" id="UP000308671">
    <property type="component" value="Unassembled WGS sequence"/>
</dbReference>
<feature type="region of interest" description="Disordered" evidence="1">
    <location>
        <begin position="653"/>
        <end position="704"/>
    </location>
</feature>
<feature type="region of interest" description="Disordered" evidence="1">
    <location>
        <begin position="266"/>
        <end position="338"/>
    </location>
</feature>